<evidence type="ECO:0000259" key="1">
    <source>
        <dbReference type="PROSITE" id="PS50404"/>
    </source>
</evidence>
<dbReference type="Pfam" id="PF13410">
    <property type="entry name" value="GST_C_2"/>
    <property type="match status" value="1"/>
</dbReference>
<dbReference type="Proteomes" id="UP000295509">
    <property type="component" value="Unassembled WGS sequence"/>
</dbReference>
<dbReference type="PROSITE" id="PS50405">
    <property type="entry name" value="GST_CTER"/>
    <property type="match status" value="1"/>
</dbReference>
<dbReference type="EMBL" id="SORE01000020">
    <property type="protein sequence ID" value="TDY42727.1"/>
    <property type="molecule type" value="Genomic_DNA"/>
</dbReference>
<dbReference type="PANTHER" id="PTHR44051">
    <property type="entry name" value="GLUTATHIONE S-TRANSFERASE-RELATED"/>
    <property type="match status" value="1"/>
</dbReference>
<reference evidence="3 4" key="1">
    <citation type="submission" date="2019-03" db="EMBL/GenBank/DDBJ databases">
        <title>Genomic Encyclopedia of Type Strains, Phase III (KMG-III): the genomes of soil and plant-associated and newly described type strains.</title>
        <authorList>
            <person name="Whitman W."/>
        </authorList>
    </citation>
    <scope>NUCLEOTIDE SEQUENCE [LARGE SCALE GENOMIC DNA]</scope>
    <source>
        <strain evidence="3 4">LMG 29544</strain>
    </source>
</reference>
<evidence type="ECO:0000313" key="3">
    <source>
        <dbReference type="EMBL" id="TDY42727.1"/>
    </source>
</evidence>
<dbReference type="SFLD" id="SFLDS00019">
    <property type="entry name" value="Glutathione_Transferase_(cytos"/>
    <property type="match status" value="1"/>
</dbReference>
<dbReference type="InterPro" id="IPR040079">
    <property type="entry name" value="Glutathione_S-Trfase"/>
</dbReference>
<dbReference type="InterPro" id="IPR036249">
    <property type="entry name" value="Thioredoxin-like_sf"/>
</dbReference>
<dbReference type="SUPFAM" id="SSF47616">
    <property type="entry name" value="GST C-terminal domain-like"/>
    <property type="match status" value="1"/>
</dbReference>
<dbReference type="InterPro" id="IPR004045">
    <property type="entry name" value="Glutathione_S-Trfase_N"/>
</dbReference>
<dbReference type="RefSeq" id="WP_134195175.1">
    <property type="nucleotide sequence ID" value="NZ_JBHLUW010000055.1"/>
</dbReference>
<comment type="caution">
    <text evidence="3">The sequence shown here is derived from an EMBL/GenBank/DDBJ whole genome shotgun (WGS) entry which is preliminary data.</text>
</comment>
<dbReference type="SUPFAM" id="SSF52833">
    <property type="entry name" value="Thioredoxin-like"/>
    <property type="match status" value="1"/>
</dbReference>
<proteinExistence type="predicted"/>
<dbReference type="CDD" id="cd03205">
    <property type="entry name" value="GST_C_6"/>
    <property type="match status" value="1"/>
</dbReference>
<accession>A0A4R8LHU7</accession>
<evidence type="ECO:0000313" key="4">
    <source>
        <dbReference type="Proteomes" id="UP000295509"/>
    </source>
</evidence>
<dbReference type="AlphaFoldDB" id="A0A4R8LHU7"/>
<feature type="domain" description="GST C-terminal" evidence="2">
    <location>
        <begin position="84"/>
        <end position="206"/>
    </location>
</feature>
<dbReference type="CDD" id="cd00570">
    <property type="entry name" value="GST_N_family"/>
    <property type="match status" value="1"/>
</dbReference>
<dbReference type="Gene3D" id="1.20.1050.10">
    <property type="match status" value="1"/>
</dbReference>
<dbReference type="InterPro" id="IPR036282">
    <property type="entry name" value="Glutathione-S-Trfase_C_sf"/>
</dbReference>
<sequence length="206" mass="23360">MQLIGMMDSPFVRRVAISLAMYGLPYEHRALSVFRNFDEFAKTNPIVKAPTLITDDGTMLVDSSLILDYLEHKVAPERRLMPEDLVARAKALQLIGFALAACEKTMQHVYEDMLRPREKRHEPWVERVRTQLHAAYAQLETAVAAHPGNGWLLGDRLMLPDITVAVAWRFTQFMLLNEIDPARYPALAAFSARAEALPVFVETPLE</sequence>
<gene>
    <name evidence="3" type="ORF">BX592_12090</name>
</gene>
<keyword evidence="3" id="KW-0808">Transferase</keyword>
<dbReference type="Pfam" id="PF13417">
    <property type="entry name" value="GST_N_3"/>
    <property type="match status" value="1"/>
</dbReference>
<dbReference type="SFLD" id="SFLDG00358">
    <property type="entry name" value="Main_(cytGST)"/>
    <property type="match status" value="1"/>
</dbReference>
<protein>
    <submittedName>
        <fullName evidence="3">Glutathione S-transferase</fullName>
    </submittedName>
</protein>
<dbReference type="PROSITE" id="PS50404">
    <property type="entry name" value="GST_NTER"/>
    <property type="match status" value="1"/>
</dbReference>
<evidence type="ECO:0000259" key="2">
    <source>
        <dbReference type="PROSITE" id="PS50405"/>
    </source>
</evidence>
<dbReference type="PANTHER" id="PTHR44051:SF8">
    <property type="entry name" value="GLUTATHIONE S-TRANSFERASE GSTA"/>
    <property type="match status" value="1"/>
</dbReference>
<feature type="domain" description="GST N-terminal" evidence="1">
    <location>
        <begin position="1"/>
        <end position="78"/>
    </location>
</feature>
<dbReference type="Gene3D" id="3.40.30.10">
    <property type="entry name" value="Glutaredoxin"/>
    <property type="match status" value="1"/>
</dbReference>
<dbReference type="InterPro" id="IPR010987">
    <property type="entry name" value="Glutathione-S-Trfase_C-like"/>
</dbReference>
<dbReference type="OrthoDB" id="8634103at2"/>
<name>A0A4R8LHU7_9BURK</name>
<dbReference type="GO" id="GO:0016740">
    <property type="term" value="F:transferase activity"/>
    <property type="evidence" value="ECO:0007669"/>
    <property type="project" value="UniProtKB-KW"/>
</dbReference>
<keyword evidence="4" id="KW-1185">Reference proteome</keyword>
<organism evidence="3 4">
    <name type="scientific">Paraburkholderia rhizosphaerae</name>
    <dbReference type="NCBI Taxonomy" id="480658"/>
    <lineage>
        <taxon>Bacteria</taxon>
        <taxon>Pseudomonadati</taxon>
        <taxon>Pseudomonadota</taxon>
        <taxon>Betaproteobacteria</taxon>
        <taxon>Burkholderiales</taxon>
        <taxon>Burkholderiaceae</taxon>
        <taxon>Paraburkholderia</taxon>
    </lineage>
</organism>